<proteinExistence type="predicted"/>
<evidence type="ECO:0000313" key="2">
    <source>
        <dbReference type="Proteomes" id="UP000186997"/>
    </source>
</evidence>
<name>A0A1R3XBJ0_9RHOB</name>
<evidence type="ECO:0000313" key="1">
    <source>
        <dbReference type="EMBL" id="SIT88648.1"/>
    </source>
</evidence>
<dbReference type="STRING" id="287098.SAMN05421665_2765"/>
<dbReference type="AlphaFoldDB" id="A0A1R3XBJ0"/>
<protein>
    <submittedName>
        <fullName evidence="1">Uncharacterized protein</fullName>
    </submittedName>
</protein>
<dbReference type="RefSeq" id="WP_055296750.1">
    <property type="nucleotide sequence ID" value="NZ_FTPR01000002.1"/>
</dbReference>
<dbReference type="EMBL" id="FTPR01000002">
    <property type="protein sequence ID" value="SIT88648.1"/>
    <property type="molecule type" value="Genomic_DNA"/>
</dbReference>
<dbReference type="Proteomes" id="UP000186997">
    <property type="component" value="Unassembled WGS sequence"/>
</dbReference>
<sequence>MNLPRFIILVAGLWPTAALTDEYSDMRASCDPVVTALFDDCIVQNFYRCASGGTYAETLVTSEVRSAMLVGPDYELIYQRDVATGTGLEYVIDANDAFSLTDLLRRGEERVSIVVRNSLVPGLEMDSELLTSVRLYDDHQPFSVGNFSIAAFHQNILMPDHYRMIESQGIYLIDPVTRILVIAESATRFRDFASNDDFDWQRSANVIDIVGPDSPYFMSQTPEETCRLLLSSFVPSTAQKLENNHDNL</sequence>
<gene>
    <name evidence="1" type="ORF">SAMN05421665_2765</name>
</gene>
<accession>A0A1R3XBJ0</accession>
<organism evidence="1 2">
    <name type="scientific">Yoonia rosea</name>
    <dbReference type="NCBI Taxonomy" id="287098"/>
    <lineage>
        <taxon>Bacteria</taxon>
        <taxon>Pseudomonadati</taxon>
        <taxon>Pseudomonadota</taxon>
        <taxon>Alphaproteobacteria</taxon>
        <taxon>Rhodobacterales</taxon>
        <taxon>Paracoccaceae</taxon>
        <taxon>Yoonia</taxon>
    </lineage>
</organism>
<keyword evidence="2" id="KW-1185">Reference proteome</keyword>
<reference evidence="2" key="1">
    <citation type="submission" date="2017-01" db="EMBL/GenBank/DDBJ databases">
        <authorList>
            <person name="Varghese N."/>
            <person name="Submissions S."/>
        </authorList>
    </citation>
    <scope>NUCLEOTIDE SEQUENCE [LARGE SCALE GENOMIC DNA]</scope>
    <source>
        <strain evidence="2">DSM 29591</strain>
    </source>
</reference>